<evidence type="ECO:0000256" key="2">
    <source>
        <dbReference type="ARBA" id="ARBA00022859"/>
    </source>
</evidence>
<feature type="domain" description="Ig-like" evidence="3">
    <location>
        <begin position="12"/>
        <end position="103"/>
    </location>
</feature>
<organism evidence="4 5">
    <name type="scientific">Dicentrarchus labrax</name>
    <name type="common">European seabass</name>
    <name type="synonym">Morone labrax</name>
    <dbReference type="NCBI Taxonomy" id="13489"/>
    <lineage>
        <taxon>Eukaryota</taxon>
        <taxon>Metazoa</taxon>
        <taxon>Chordata</taxon>
        <taxon>Craniata</taxon>
        <taxon>Vertebrata</taxon>
        <taxon>Euteleostomi</taxon>
        <taxon>Actinopterygii</taxon>
        <taxon>Neopterygii</taxon>
        <taxon>Teleostei</taxon>
        <taxon>Neoteleostei</taxon>
        <taxon>Acanthomorphata</taxon>
        <taxon>Eupercaria</taxon>
        <taxon>Moronidae</taxon>
        <taxon>Dicentrarchus</taxon>
    </lineage>
</organism>
<dbReference type="Gene3D" id="2.60.40.10">
    <property type="entry name" value="Immunoglobulins"/>
    <property type="match status" value="1"/>
</dbReference>
<dbReference type="PROSITE" id="PS50835">
    <property type="entry name" value="IG_LIKE"/>
    <property type="match status" value="1"/>
</dbReference>
<dbReference type="InterPro" id="IPR050413">
    <property type="entry name" value="TCR_beta_variable"/>
</dbReference>
<dbReference type="InterPro" id="IPR013106">
    <property type="entry name" value="Ig_V-set"/>
</dbReference>
<dbReference type="PANTHER" id="PTHR23268:SF102">
    <property type="entry name" value="IMMUNOGLOBULIN V-SET DOMAIN-CONTAINING PROTEIN"/>
    <property type="match status" value="1"/>
</dbReference>
<name>A0A8P4KI28_DICLA</name>
<keyword evidence="5" id="KW-1185">Reference proteome</keyword>
<evidence type="ECO:0000259" key="3">
    <source>
        <dbReference type="PROSITE" id="PS50835"/>
    </source>
</evidence>
<dbReference type="InterPro" id="IPR007110">
    <property type="entry name" value="Ig-like_dom"/>
</dbReference>
<dbReference type="GO" id="GO:0005886">
    <property type="term" value="C:plasma membrane"/>
    <property type="evidence" value="ECO:0007669"/>
    <property type="project" value="TreeGrafter"/>
</dbReference>
<dbReference type="GO" id="GO:0002376">
    <property type="term" value="P:immune system process"/>
    <property type="evidence" value="ECO:0007669"/>
    <property type="project" value="UniProtKB-KW"/>
</dbReference>
<accession>A0A8P4KI28</accession>
<protein>
    <recommendedName>
        <fullName evidence="3">Ig-like domain-containing protein</fullName>
    </recommendedName>
</protein>
<dbReference type="GO" id="GO:0007166">
    <property type="term" value="P:cell surface receptor signaling pathway"/>
    <property type="evidence" value="ECO:0007669"/>
    <property type="project" value="TreeGrafter"/>
</dbReference>
<dbReference type="InterPro" id="IPR036179">
    <property type="entry name" value="Ig-like_dom_sf"/>
</dbReference>
<dbReference type="Proteomes" id="UP000694389">
    <property type="component" value="Unassembled WGS sequence"/>
</dbReference>
<evidence type="ECO:0000313" key="4">
    <source>
        <dbReference type="Ensembl" id="ENSDLAP00005083706.1"/>
    </source>
</evidence>
<dbReference type="SUPFAM" id="SSF48726">
    <property type="entry name" value="Immunoglobulin"/>
    <property type="match status" value="1"/>
</dbReference>
<dbReference type="AlphaFoldDB" id="A0A8P4KI28"/>
<keyword evidence="1" id="KW-0732">Signal</keyword>
<evidence type="ECO:0000313" key="5">
    <source>
        <dbReference type="Proteomes" id="UP000694389"/>
    </source>
</evidence>
<sequence length="116" mass="12623">MSAFSTGASKTNSVLQTPSFIIKRTGESVARGINCSHSITGYYVILWYKQQQGALKLLGYLNGDAVNLEEDVKGKISFDGEGNKHSSLTISNLTINDSGVYFCAWDIHSEQSGAKR</sequence>
<dbReference type="Ensembl" id="ENSDLAT00005072322.1">
    <property type="protein sequence ID" value="ENSDLAP00005083706.1"/>
    <property type="gene ID" value="ENSDLAG00005034570.1"/>
</dbReference>
<proteinExistence type="predicted"/>
<reference evidence="4" key="1">
    <citation type="submission" date="2025-08" db="UniProtKB">
        <authorList>
            <consortium name="Ensembl"/>
        </authorList>
    </citation>
    <scope>IDENTIFICATION</scope>
</reference>
<evidence type="ECO:0000256" key="1">
    <source>
        <dbReference type="ARBA" id="ARBA00022729"/>
    </source>
</evidence>
<dbReference type="PANTHER" id="PTHR23268">
    <property type="entry name" value="T-CELL RECEPTOR BETA CHAIN"/>
    <property type="match status" value="1"/>
</dbReference>
<dbReference type="Pfam" id="PF07686">
    <property type="entry name" value="V-set"/>
    <property type="match status" value="1"/>
</dbReference>
<keyword evidence="2" id="KW-0391">Immunity</keyword>
<dbReference type="GeneTree" id="ENSGT00940000166007"/>
<reference evidence="4" key="2">
    <citation type="submission" date="2025-09" db="UniProtKB">
        <authorList>
            <consortium name="Ensembl"/>
        </authorList>
    </citation>
    <scope>IDENTIFICATION</scope>
</reference>
<dbReference type="SMART" id="SM00406">
    <property type="entry name" value="IGv"/>
    <property type="match status" value="1"/>
</dbReference>
<dbReference type="InterPro" id="IPR013783">
    <property type="entry name" value="Ig-like_fold"/>
</dbReference>